<dbReference type="OrthoDB" id="999584at2759"/>
<dbReference type="Gene3D" id="3.10.10.10">
    <property type="entry name" value="HIV Type 1 Reverse Transcriptase, subunit A, domain 1"/>
    <property type="match status" value="1"/>
</dbReference>
<dbReference type="SUPFAM" id="SSF56672">
    <property type="entry name" value="DNA/RNA polymerases"/>
    <property type="match status" value="1"/>
</dbReference>
<gene>
    <name evidence="2" type="primary">LOC111284053</name>
</gene>
<dbReference type="InterPro" id="IPR043502">
    <property type="entry name" value="DNA/RNA_pol_sf"/>
</dbReference>
<dbReference type="Gene3D" id="3.30.70.270">
    <property type="match status" value="2"/>
</dbReference>
<dbReference type="GeneID" id="111284053"/>
<dbReference type="AlphaFoldDB" id="A0A6P5XK17"/>
<dbReference type="InterPro" id="IPR043128">
    <property type="entry name" value="Rev_trsase/Diguanyl_cyclase"/>
</dbReference>
<dbReference type="FunFam" id="3.30.70.270:FF:000020">
    <property type="entry name" value="Transposon Tf2-6 polyprotein-like Protein"/>
    <property type="match status" value="1"/>
</dbReference>
<reference evidence="2" key="1">
    <citation type="submission" date="2025-08" db="UniProtKB">
        <authorList>
            <consortium name="RefSeq"/>
        </authorList>
    </citation>
    <scope>IDENTIFICATION</scope>
    <source>
        <tissue evidence="2">Fruit stalk</tissue>
    </source>
</reference>
<dbReference type="InterPro" id="IPR050951">
    <property type="entry name" value="Retrovirus_Pol_polyprotein"/>
</dbReference>
<keyword evidence="1" id="KW-1185">Reference proteome</keyword>
<name>A0A6P5XK17_DURZI</name>
<evidence type="ECO:0000313" key="1">
    <source>
        <dbReference type="Proteomes" id="UP000515121"/>
    </source>
</evidence>
<dbReference type="PANTHER" id="PTHR37984:SF5">
    <property type="entry name" value="PROTEIN NYNRIN-LIKE"/>
    <property type="match status" value="1"/>
</dbReference>
<accession>A0A6P5XK17</accession>
<organism evidence="1 2">
    <name type="scientific">Durio zibethinus</name>
    <name type="common">Durian</name>
    <dbReference type="NCBI Taxonomy" id="66656"/>
    <lineage>
        <taxon>Eukaryota</taxon>
        <taxon>Viridiplantae</taxon>
        <taxon>Streptophyta</taxon>
        <taxon>Embryophyta</taxon>
        <taxon>Tracheophyta</taxon>
        <taxon>Spermatophyta</taxon>
        <taxon>Magnoliopsida</taxon>
        <taxon>eudicotyledons</taxon>
        <taxon>Gunneridae</taxon>
        <taxon>Pentapetalae</taxon>
        <taxon>rosids</taxon>
        <taxon>malvids</taxon>
        <taxon>Malvales</taxon>
        <taxon>Malvaceae</taxon>
        <taxon>Helicteroideae</taxon>
        <taxon>Durio</taxon>
    </lineage>
</organism>
<proteinExistence type="predicted"/>
<dbReference type="KEGG" id="dzi:111284053"/>
<sequence>MGLMRVCGYAKCFSKLDLRSGYHQVRIAKRDEPKTTCVTYWSIALPWKSTKSTHILCFKYNKTINCYNVEQGHIRMNMKKLGLSRIGQHQRMLGELHSFLGLANYYKRFVEGYYLRIMALIKLLKKKHNWCWTSECQEAFEGLKKAMIKDLVLTLSYIRKLFEV</sequence>
<dbReference type="RefSeq" id="XP_022728533.1">
    <property type="nucleotide sequence ID" value="XM_022872798.1"/>
</dbReference>
<evidence type="ECO:0000313" key="2">
    <source>
        <dbReference type="RefSeq" id="XP_022728533.1"/>
    </source>
</evidence>
<protein>
    <submittedName>
        <fullName evidence="2">Uncharacterized protein LOC111284053</fullName>
    </submittedName>
</protein>
<dbReference type="Proteomes" id="UP000515121">
    <property type="component" value="Unplaced"/>
</dbReference>
<dbReference type="PANTHER" id="PTHR37984">
    <property type="entry name" value="PROTEIN CBG26694"/>
    <property type="match status" value="1"/>
</dbReference>